<dbReference type="Proteomes" id="UP000183469">
    <property type="component" value="Unassembled WGS sequence"/>
</dbReference>
<accession>A0A1H3XF95</accession>
<evidence type="ECO:0000313" key="3">
    <source>
        <dbReference type="Proteomes" id="UP000183469"/>
    </source>
</evidence>
<sequence>MRTSRRARQRLAEAAQLEEDGRKRWGAVAFRMSRKRRKRLAKAQVGEEPRLKRFVLQQMRMTRSRKRKMREEAALRQTAKAASISALALLPPMAGEAAGISNAMNDIPAAFESLRNDRDRIRDFKEAQQNAAEAAQALLEAKADLQQAKADKENAARALLEAQQNLEKASLNLQRIAQELANAQLESAQRTREAIAAQQAVADFAPQVWAQEGAVAEAQARRNSTQAAYERLGRELGHLRTENDGLEDRIRQAWESVGYAQNRLNDVMAMVNGAQAAAPERQAEEAQWEAYEKQLESLDAEVDDAEAMLDALNSQLDDLQDARMAAEDAEQDARELVRDLTAEQAEAEIDVKESANDVTEAENWHEEAIRGVATAENNLTETQNWKTKADYDLAHFGEGKGLSTGFEYYTWHGAGLPRGYQLYQPVEFYATEKKWDVSLSTGWLVSDTGLPHGRVSGWTDTQLGLTYKNDHKINDVHYKLTVNAPTGEQNAHQNAMMADNLAAFSSFSEGWQFTPEIEATHRLTERDSLIGRLSYTIRRDYSYRIEYEDTEKGIYDPDVAMEISPRNKFQQEIEYRHIGEQQQFSAKLIHVNAVSAYYRNRYSSGRFEDGEDWTLQLYGSQDIDERNSWQYYLWGNYQAGDVEDIYRYYGGWGLTHQFDKKQRGYVLLNGGGSYGQSYNWRTNTWRGNRHLYALTLGYAYRIDDTSELRAKVERYYIQGSETDSYQGWKMSLMWNQSF</sequence>
<reference evidence="2 3" key="1">
    <citation type="submission" date="2016-10" db="EMBL/GenBank/DDBJ databases">
        <authorList>
            <person name="de Groot N.N."/>
        </authorList>
    </citation>
    <scope>NUCLEOTIDE SEQUENCE [LARGE SCALE GENOMIC DNA]</scope>
    <source>
        <strain evidence="2 3">DSM 2872</strain>
    </source>
</reference>
<protein>
    <submittedName>
        <fullName evidence="2">Uncharacterized protein</fullName>
    </submittedName>
</protein>
<evidence type="ECO:0000313" key="2">
    <source>
        <dbReference type="EMBL" id="SDZ98019.1"/>
    </source>
</evidence>
<gene>
    <name evidence="2" type="ORF">SAMN05660648_01476</name>
</gene>
<proteinExistence type="predicted"/>
<dbReference type="RefSeq" id="WP_074671857.1">
    <property type="nucleotide sequence ID" value="NZ_FNQG01000005.1"/>
</dbReference>
<feature type="coiled-coil region" evidence="1">
    <location>
        <begin position="281"/>
        <end position="362"/>
    </location>
</feature>
<organism evidence="2 3">
    <name type="scientific">Selenomonas ruminantium</name>
    <dbReference type="NCBI Taxonomy" id="971"/>
    <lineage>
        <taxon>Bacteria</taxon>
        <taxon>Bacillati</taxon>
        <taxon>Bacillota</taxon>
        <taxon>Negativicutes</taxon>
        <taxon>Selenomonadales</taxon>
        <taxon>Selenomonadaceae</taxon>
        <taxon>Selenomonas</taxon>
    </lineage>
</organism>
<feature type="coiled-coil region" evidence="1">
    <location>
        <begin position="124"/>
        <end position="249"/>
    </location>
</feature>
<dbReference type="AlphaFoldDB" id="A0A1H3XF95"/>
<dbReference type="EMBL" id="FNQG01000005">
    <property type="protein sequence ID" value="SDZ98019.1"/>
    <property type="molecule type" value="Genomic_DNA"/>
</dbReference>
<keyword evidence="1" id="KW-0175">Coiled coil</keyword>
<evidence type="ECO:0000256" key="1">
    <source>
        <dbReference type="SAM" id="Coils"/>
    </source>
</evidence>
<name>A0A1H3XF95_SELRU</name>
<dbReference type="OrthoDB" id="1661840at2"/>
<dbReference type="Gene3D" id="1.10.287.1490">
    <property type="match status" value="1"/>
</dbReference>